<dbReference type="KEGG" id="cee:CENDO_08385"/>
<keyword evidence="1" id="KW-1133">Transmembrane helix</keyword>
<dbReference type="Proteomes" id="UP000296352">
    <property type="component" value="Chromosome"/>
</dbReference>
<feature type="transmembrane region" description="Helical" evidence="1">
    <location>
        <begin position="148"/>
        <end position="168"/>
    </location>
</feature>
<dbReference type="OrthoDB" id="4418870at2"/>
<keyword evidence="1" id="KW-0472">Membrane</keyword>
<protein>
    <submittedName>
        <fullName evidence="2">Uncharacterized protein</fullName>
    </submittedName>
</protein>
<dbReference type="AlphaFoldDB" id="A0A4P7QJI4"/>
<keyword evidence="3" id="KW-1185">Reference proteome</keyword>
<evidence type="ECO:0000313" key="2">
    <source>
        <dbReference type="EMBL" id="QCB28947.1"/>
    </source>
</evidence>
<organism evidence="2 3">
    <name type="scientific">Corynebacterium endometrii</name>
    <dbReference type="NCBI Taxonomy" id="2488819"/>
    <lineage>
        <taxon>Bacteria</taxon>
        <taxon>Bacillati</taxon>
        <taxon>Actinomycetota</taxon>
        <taxon>Actinomycetes</taxon>
        <taxon>Mycobacteriales</taxon>
        <taxon>Corynebacteriaceae</taxon>
        <taxon>Corynebacterium</taxon>
    </lineage>
</organism>
<reference evidence="2 3" key="1">
    <citation type="submission" date="2019-04" db="EMBL/GenBank/DDBJ databases">
        <title>Corynebacterium endometrii sp. nov., isolated from the uterus of a cow with endometritis.</title>
        <authorList>
            <person name="Ballas P."/>
            <person name="Ruckert C."/>
            <person name="Wagener K."/>
            <person name="Drillich M."/>
            <person name="Kaempfer P."/>
            <person name="Busse H.-J."/>
            <person name="Ehling-Schulz M."/>
        </authorList>
    </citation>
    <scope>NUCLEOTIDE SEQUENCE [LARGE SCALE GENOMIC DNA]</scope>
    <source>
        <strain evidence="2 3">LMM-1653</strain>
    </source>
</reference>
<dbReference type="EMBL" id="CP039247">
    <property type="protein sequence ID" value="QCB28947.1"/>
    <property type="molecule type" value="Genomic_DNA"/>
</dbReference>
<proteinExistence type="predicted"/>
<sequence>MHYTSWDRTDRDHPRLLVGEGPEVIGTFHEDSAEVDGLAWRLEVDEKEGATATAEDGRVFNIKGNLRRAKRLEANVDGQLFTFINEQGANWIIDDAQSNKVGQFTGTNNGVRAAILEFEQPETPLPVETAAALSWFVRTILENRLNNTAMAVIVGMGLCTLAAVVTFFT</sequence>
<keyword evidence="1" id="KW-0812">Transmembrane</keyword>
<dbReference type="RefSeq" id="WP_136141607.1">
    <property type="nucleotide sequence ID" value="NZ_CP039247.1"/>
</dbReference>
<name>A0A4P7QJI4_9CORY</name>
<evidence type="ECO:0000256" key="1">
    <source>
        <dbReference type="SAM" id="Phobius"/>
    </source>
</evidence>
<evidence type="ECO:0000313" key="3">
    <source>
        <dbReference type="Proteomes" id="UP000296352"/>
    </source>
</evidence>
<accession>A0A4P7QJI4</accession>
<gene>
    <name evidence="2" type="ORF">CENDO_08385</name>
</gene>